<dbReference type="RefSeq" id="WP_028728388.1">
    <property type="nucleotide sequence ID" value="NZ_AUAE01000030.1"/>
</dbReference>
<feature type="transmembrane region" description="Helical" evidence="1">
    <location>
        <begin position="68"/>
        <end position="87"/>
    </location>
</feature>
<dbReference type="Proteomes" id="UP000033035">
    <property type="component" value="Unassembled WGS sequence"/>
</dbReference>
<accession>A0A0F5IT24</accession>
<keyword evidence="1" id="KW-1133">Transmembrane helix</keyword>
<evidence type="ECO:0000313" key="3">
    <source>
        <dbReference type="Proteomes" id="UP000033035"/>
    </source>
</evidence>
<proteinExistence type="predicted"/>
<reference evidence="2 3" key="1">
    <citation type="submission" date="2013-04" db="EMBL/GenBank/DDBJ databases">
        <title>The Genome Sequence of Parabacteroides gordonii DSM 23371.</title>
        <authorList>
            <consortium name="The Broad Institute Genomics Platform"/>
            <person name="Earl A."/>
            <person name="Ward D."/>
            <person name="Feldgarden M."/>
            <person name="Gevers D."/>
            <person name="Martens E."/>
            <person name="Sakamoto M."/>
            <person name="Benno Y."/>
            <person name="Suzuki N."/>
            <person name="Matsunaga N."/>
            <person name="Koshihara K."/>
            <person name="Seki M."/>
            <person name="Komiya H."/>
            <person name="Walker B."/>
            <person name="Young S."/>
            <person name="Zeng Q."/>
            <person name="Gargeya S."/>
            <person name="Fitzgerald M."/>
            <person name="Haas B."/>
            <person name="Abouelleil A."/>
            <person name="Allen A.W."/>
            <person name="Alvarado L."/>
            <person name="Arachchi H.M."/>
            <person name="Berlin A.M."/>
            <person name="Chapman S.B."/>
            <person name="Gainer-Dewar J."/>
            <person name="Goldberg J."/>
            <person name="Griggs A."/>
            <person name="Gujja S."/>
            <person name="Hansen M."/>
            <person name="Howarth C."/>
            <person name="Imamovic A."/>
            <person name="Ireland A."/>
            <person name="Larimer J."/>
            <person name="McCowan C."/>
            <person name="Murphy C."/>
            <person name="Pearson M."/>
            <person name="Poon T.W."/>
            <person name="Priest M."/>
            <person name="Roberts A."/>
            <person name="Saif S."/>
            <person name="Shea T."/>
            <person name="Sisk P."/>
            <person name="Sykes S."/>
            <person name="Wortman J."/>
            <person name="Nusbaum C."/>
            <person name="Birren B."/>
        </authorList>
    </citation>
    <scope>NUCLEOTIDE SEQUENCE [LARGE SCALE GENOMIC DNA]</scope>
    <source>
        <strain evidence="2 3">MS-1</strain>
    </source>
</reference>
<dbReference type="HOGENOM" id="CLU_183543_0_0_10"/>
<comment type="caution">
    <text evidence="2">The sequence shown here is derived from an EMBL/GenBank/DDBJ whole genome shotgun (WGS) entry which is preliminary data.</text>
</comment>
<evidence type="ECO:0000256" key="1">
    <source>
        <dbReference type="SAM" id="Phobius"/>
    </source>
</evidence>
<protein>
    <submittedName>
        <fullName evidence="2">Uncharacterized protein</fullName>
    </submittedName>
</protein>
<dbReference type="PATRIC" id="fig|1203610.3.peg.5032"/>
<sequence>MSFAGHVFDMIRRNKEDREKLNQLRGRGKDMRTKYSSHIPDISVEEYEKINQQLKEREKNEQTYISRIKLVVLAIIIAIVMLSWVIFKLFSL</sequence>
<evidence type="ECO:0000313" key="2">
    <source>
        <dbReference type="EMBL" id="KKB48470.1"/>
    </source>
</evidence>
<keyword evidence="1" id="KW-0472">Membrane</keyword>
<keyword evidence="3" id="KW-1185">Reference proteome</keyword>
<dbReference type="EMBL" id="AQHW01000027">
    <property type="protein sequence ID" value="KKB48470.1"/>
    <property type="molecule type" value="Genomic_DNA"/>
</dbReference>
<keyword evidence="1" id="KW-0812">Transmembrane</keyword>
<name>A0A0F5IT24_9BACT</name>
<dbReference type="AlphaFoldDB" id="A0A0F5IT24"/>
<organism evidence="2 3">
    <name type="scientific">Parabacteroides gordonii MS-1 = DSM 23371</name>
    <dbReference type="NCBI Taxonomy" id="1203610"/>
    <lineage>
        <taxon>Bacteria</taxon>
        <taxon>Pseudomonadati</taxon>
        <taxon>Bacteroidota</taxon>
        <taxon>Bacteroidia</taxon>
        <taxon>Bacteroidales</taxon>
        <taxon>Tannerellaceae</taxon>
        <taxon>Parabacteroides</taxon>
    </lineage>
</organism>
<gene>
    <name evidence="2" type="ORF">HMPREF1536_04937</name>
</gene>